<evidence type="ECO:0008006" key="3">
    <source>
        <dbReference type="Google" id="ProtNLM"/>
    </source>
</evidence>
<name>A0ABU9KEU2_9BACI</name>
<dbReference type="EMBL" id="JBBYAF010000043">
    <property type="protein sequence ID" value="MEL3974123.1"/>
    <property type="molecule type" value="Genomic_DNA"/>
</dbReference>
<evidence type="ECO:0000313" key="1">
    <source>
        <dbReference type="EMBL" id="MEL3974123.1"/>
    </source>
</evidence>
<accession>A0ABU9KEU2</accession>
<gene>
    <name evidence="1" type="ORF">AAEO50_17705</name>
</gene>
<organism evidence="1 2">
    <name type="scientific">Rossellomorea oryzaecorticis</name>
    <dbReference type="NCBI Taxonomy" id="1396505"/>
    <lineage>
        <taxon>Bacteria</taxon>
        <taxon>Bacillati</taxon>
        <taxon>Bacillota</taxon>
        <taxon>Bacilli</taxon>
        <taxon>Bacillales</taxon>
        <taxon>Bacillaceae</taxon>
        <taxon>Rossellomorea</taxon>
    </lineage>
</organism>
<evidence type="ECO:0000313" key="2">
    <source>
        <dbReference type="Proteomes" id="UP001389717"/>
    </source>
</evidence>
<comment type="caution">
    <text evidence="1">The sequence shown here is derived from an EMBL/GenBank/DDBJ whole genome shotgun (WGS) entry which is preliminary data.</text>
</comment>
<dbReference type="RefSeq" id="WP_341985641.1">
    <property type="nucleotide sequence ID" value="NZ_JBBYAF010000043.1"/>
</dbReference>
<reference evidence="1 2" key="1">
    <citation type="submission" date="2024-04" db="EMBL/GenBank/DDBJ databases">
        <title>Bacillus oryzaecorticis sp. nov., a moderately halophilic bacterium isolated from rice husks.</title>
        <authorList>
            <person name="Zhu H.-S."/>
        </authorList>
    </citation>
    <scope>NUCLEOTIDE SEQUENCE [LARGE SCALE GENOMIC DNA]</scope>
    <source>
        <strain evidence="1 2">ZC255</strain>
    </source>
</reference>
<keyword evidence="2" id="KW-1185">Reference proteome</keyword>
<sequence>MMESEVLQLMDALRNKEVEEIRVEKDDFLSFRAILVKQSDFKHFRGIAEHNGNVRYQYLETPRS</sequence>
<proteinExistence type="predicted"/>
<dbReference type="Proteomes" id="UP001389717">
    <property type="component" value="Unassembled WGS sequence"/>
</dbReference>
<protein>
    <recommendedName>
        <fullName evidence="3">Abortive phage infection protein</fullName>
    </recommendedName>
</protein>